<gene>
    <name evidence="15" type="ORF">EJC50_16050</name>
</gene>
<proteinExistence type="predicted"/>
<evidence type="ECO:0000259" key="14">
    <source>
        <dbReference type="PROSITE" id="PS50885"/>
    </source>
</evidence>
<comment type="subcellular location">
    <subcellularLocation>
        <location evidence="1">Cell membrane</location>
        <topology evidence="1">Multi-pass membrane protein</topology>
    </subcellularLocation>
</comment>
<keyword evidence="12" id="KW-0175">Coiled coil</keyword>
<keyword evidence="4" id="KW-0808">Transferase</keyword>
<evidence type="ECO:0000256" key="8">
    <source>
        <dbReference type="ARBA" id="ARBA00022840"/>
    </source>
</evidence>
<dbReference type="GO" id="GO:0005886">
    <property type="term" value="C:plasma membrane"/>
    <property type="evidence" value="ECO:0007669"/>
    <property type="project" value="UniProtKB-SubCell"/>
</dbReference>
<feature type="domain" description="HAMP" evidence="14">
    <location>
        <begin position="337"/>
        <end position="389"/>
    </location>
</feature>
<evidence type="ECO:0000256" key="13">
    <source>
        <dbReference type="SAM" id="Phobius"/>
    </source>
</evidence>
<keyword evidence="6" id="KW-0547">Nucleotide-binding</keyword>
<dbReference type="PROSITE" id="PS50885">
    <property type="entry name" value="HAMP"/>
    <property type="match status" value="1"/>
</dbReference>
<evidence type="ECO:0000313" key="16">
    <source>
        <dbReference type="Proteomes" id="UP000272528"/>
    </source>
</evidence>
<dbReference type="KEGG" id="palb:EJC50_16050"/>
<keyword evidence="3" id="KW-0597">Phosphoprotein</keyword>
<evidence type="ECO:0000256" key="7">
    <source>
        <dbReference type="ARBA" id="ARBA00022777"/>
    </source>
</evidence>
<feature type="transmembrane region" description="Helical" evidence="13">
    <location>
        <begin position="20"/>
        <end position="40"/>
    </location>
</feature>
<evidence type="ECO:0000256" key="4">
    <source>
        <dbReference type="ARBA" id="ARBA00022679"/>
    </source>
</evidence>
<dbReference type="InterPro" id="IPR036890">
    <property type="entry name" value="HATPase_C_sf"/>
</dbReference>
<evidence type="ECO:0000256" key="9">
    <source>
        <dbReference type="ARBA" id="ARBA00022989"/>
    </source>
</evidence>
<dbReference type="Pfam" id="PF06580">
    <property type="entry name" value="His_kinase"/>
    <property type="match status" value="1"/>
</dbReference>
<dbReference type="InterPro" id="IPR003660">
    <property type="entry name" value="HAMP_dom"/>
</dbReference>
<feature type="coiled-coil region" evidence="12">
    <location>
        <begin position="384"/>
        <end position="411"/>
    </location>
</feature>
<evidence type="ECO:0000313" key="15">
    <source>
        <dbReference type="EMBL" id="AZN41008.1"/>
    </source>
</evidence>
<dbReference type="EMBL" id="CP034437">
    <property type="protein sequence ID" value="AZN41008.1"/>
    <property type="molecule type" value="Genomic_DNA"/>
</dbReference>
<evidence type="ECO:0000256" key="3">
    <source>
        <dbReference type="ARBA" id="ARBA00022553"/>
    </source>
</evidence>
<evidence type="ECO:0000256" key="10">
    <source>
        <dbReference type="ARBA" id="ARBA00023012"/>
    </source>
</evidence>
<dbReference type="GO" id="GO:0000155">
    <property type="term" value="F:phosphorelay sensor kinase activity"/>
    <property type="evidence" value="ECO:0007669"/>
    <property type="project" value="InterPro"/>
</dbReference>
<reference evidence="16" key="1">
    <citation type="submission" date="2018-12" db="EMBL/GenBank/DDBJ databases">
        <title>Genome sequence of Peanibacillus sp.</title>
        <authorList>
            <person name="Subramani G."/>
            <person name="Srinivasan S."/>
            <person name="Kim M.K."/>
        </authorList>
    </citation>
    <scope>NUCLEOTIDE SEQUENCE [LARGE SCALE GENOMIC DNA]</scope>
    <source>
        <strain evidence="16">18JY67-1</strain>
    </source>
</reference>
<dbReference type="SMART" id="SM00304">
    <property type="entry name" value="HAMP"/>
    <property type="match status" value="1"/>
</dbReference>
<accession>A0A3S9A5I9</accession>
<dbReference type="RefSeq" id="WP_126016648.1">
    <property type="nucleotide sequence ID" value="NZ_CP034437.1"/>
</dbReference>
<dbReference type="SMART" id="SM00387">
    <property type="entry name" value="HATPase_c"/>
    <property type="match status" value="1"/>
</dbReference>
<sequence length="609" mass="69010">MIRLARSSFKLAGISLRAQLIFSFMAVTLLVLSISSYYSYVKTLDILKKRTQETTFSQFRQIEMNTLTLLHEVDKLSNTFLMESKVQSFLQSDQLTNLEFISLERDIMERINQYLTTYDYLDSIYIFTENGTVIGGTLSQNQSAYEIGRGYEFYNTDLYNKVKTSFPQSIWTGGLTTSDFMRSSIPNGLTNSRLISSIRGVRWIGGSRMSAELVLNVNERYLGAGYGSLQSLPGGSIHIIDGSGKVISSTDEKAINAPYLFESHIKPALNLGSFSSDRDGSHEQIIYYRMNETGWILVNEVPTELYTKDVVVIGRFIAAIFLLSLVLIVALSSLWMNRIMSSFHQLIKGMRFIGRGKIGHTLPKASNREMGQLIDQFNHMSTGILELMQQNEETEKTKRQLEIEALQSQINPHFLYNTLNTVKWMAAVAKAPNIMECMTSLGNMLRPIYYDPSPLWSIKEELEFVRNYINIMNYRYGEELKFEFDVPEQLLGCQTLRFMIQPSIENALIHGELHQGVIQVSARELNGDLQVIVKDTCGGMTPSKAFEVNQRIKEQQPAERPAKGIGLSNVNKRIQLHFGERYGIEVHSSEGVETQVYMMIPIIAGSEAS</sequence>
<evidence type="ECO:0000256" key="2">
    <source>
        <dbReference type="ARBA" id="ARBA00022475"/>
    </source>
</evidence>
<evidence type="ECO:0000256" key="1">
    <source>
        <dbReference type="ARBA" id="ARBA00004651"/>
    </source>
</evidence>
<keyword evidence="16" id="KW-1185">Reference proteome</keyword>
<dbReference type="CDD" id="cd06225">
    <property type="entry name" value="HAMP"/>
    <property type="match status" value="1"/>
</dbReference>
<evidence type="ECO:0000256" key="5">
    <source>
        <dbReference type="ARBA" id="ARBA00022692"/>
    </source>
</evidence>
<dbReference type="Pfam" id="PF02518">
    <property type="entry name" value="HATPase_c"/>
    <property type="match status" value="1"/>
</dbReference>
<dbReference type="Proteomes" id="UP000272528">
    <property type="component" value="Chromosome"/>
</dbReference>
<protein>
    <submittedName>
        <fullName evidence="15">Sensor histidine kinase</fullName>
    </submittedName>
</protein>
<evidence type="ECO:0000256" key="12">
    <source>
        <dbReference type="SAM" id="Coils"/>
    </source>
</evidence>
<dbReference type="Gene3D" id="3.30.565.10">
    <property type="entry name" value="Histidine kinase-like ATPase, C-terminal domain"/>
    <property type="match status" value="1"/>
</dbReference>
<dbReference type="OrthoDB" id="2509008at2"/>
<dbReference type="PANTHER" id="PTHR34220:SF11">
    <property type="entry name" value="SENSOR PROTEIN KINASE HPTS"/>
    <property type="match status" value="1"/>
</dbReference>
<keyword evidence="8" id="KW-0067">ATP-binding</keyword>
<name>A0A3S9A5I9_9BACL</name>
<dbReference type="Gene3D" id="6.10.340.10">
    <property type="match status" value="1"/>
</dbReference>
<dbReference type="PANTHER" id="PTHR34220">
    <property type="entry name" value="SENSOR HISTIDINE KINASE YPDA"/>
    <property type="match status" value="1"/>
</dbReference>
<evidence type="ECO:0000256" key="11">
    <source>
        <dbReference type="ARBA" id="ARBA00023136"/>
    </source>
</evidence>
<dbReference type="SUPFAM" id="SSF55874">
    <property type="entry name" value="ATPase domain of HSP90 chaperone/DNA topoisomerase II/histidine kinase"/>
    <property type="match status" value="1"/>
</dbReference>
<dbReference type="AlphaFoldDB" id="A0A3S9A5I9"/>
<dbReference type="InterPro" id="IPR050640">
    <property type="entry name" value="Bact_2-comp_sensor_kinase"/>
</dbReference>
<keyword evidence="2" id="KW-1003">Cell membrane</keyword>
<keyword evidence="10" id="KW-0902">Two-component regulatory system</keyword>
<keyword evidence="7 15" id="KW-0418">Kinase</keyword>
<dbReference type="InterPro" id="IPR003594">
    <property type="entry name" value="HATPase_dom"/>
</dbReference>
<feature type="transmembrane region" description="Helical" evidence="13">
    <location>
        <begin position="316"/>
        <end position="336"/>
    </location>
</feature>
<dbReference type="GO" id="GO:0005524">
    <property type="term" value="F:ATP binding"/>
    <property type="evidence" value="ECO:0007669"/>
    <property type="project" value="UniProtKB-KW"/>
</dbReference>
<keyword evidence="5 13" id="KW-0812">Transmembrane</keyword>
<keyword evidence="11 13" id="KW-0472">Membrane</keyword>
<evidence type="ECO:0000256" key="6">
    <source>
        <dbReference type="ARBA" id="ARBA00022741"/>
    </source>
</evidence>
<dbReference type="InterPro" id="IPR010559">
    <property type="entry name" value="Sig_transdc_His_kin_internal"/>
</dbReference>
<organism evidence="15 16">
    <name type="scientific">Paenibacillus albus</name>
    <dbReference type="NCBI Taxonomy" id="2495582"/>
    <lineage>
        <taxon>Bacteria</taxon>
        <taxon>Bacillati</taxon>
        <taxon>Bacillota</taxon>
        <taxon>Bacilli</taxon>
        <taxon>Bacillales</taxon>
        <taxon>Paenibacillaceae</taxon>
        <taxon>Paenibacillus</taxon>
    </lineage>
</organism>
<keyword evidence="9 13" id="KW-1133">Transmembrane helix</keyword>